<gene>
    <name evidence="1" type="ORF">QLQ15_09315</name>
</gene>
<dbReference type="EMBL" id="JASGBI010000001">
    <property type="protein sequence ID" value="MDI9239107.1"/>
    <property type="molecule type" value="Genomic_DNA"/>
</dbReference>
<dbReference type="RefSeq" id="WP_283212513.1">
    <property type="nucleotide sequence ID" value="NZ_JASGBI010000001.1"/>
</dbReference>
<dbReference type="Proteomes" id="UP001321580">
    <property type="component" value="Unassembled WGS sequence"/>
</dbReference>
<evidence type="ECO:0000313" key="1">
    <source>
        <dbReference type="EMBL" id="MDI9239107.1"/>
    </source>
</evidence>
<organism evidence="1 2">
    <name type="scientific">Lysobacter stagni</name>
    <dbReference type="NCBI Taxonomy" id="3045172"/>
    <lineage>
        <taxon>Bacteria</taxon>
        <taxon>Pseudomonadati</taxon>
        <taxon>Pseudomonadota</taxon>
        <taxon>Gammaproteobacteria</taxon>
        <taxon>Lysobacterales</taxon>
        <taxon>Lysobacteraceae</taxon>
        <taxon>Lysobacter</taxon>
    </lineage>
</organism>
<accession>A0ABT6XG30</accession>
<name>A0ABT6XG30_9GAMM</name>
<protein>
    <submittedName>
        <fullName evidence="1">Uncharacterized protein</fullName>
    </submittedName>
</protein>
<reference evidence="1 2" key="1">
    <citation type="submission" date="2023-05" db="EMBL/GenBank/DDBJ databases">
        <title>Lysobacter sp. strain LF1 Genome sequencing and assembly.</title>
        <authorList>
            <person name="Jung Y."/>
        </authorList>
    </citation>
    <scope>NUCLEOTIDE SEQUENCE [LARGE SCALE GENOMIC DNA]</scope>
    <source>
        <strain evidence="1 2">LF1</strain>
    </source>
</reference>
<sequence length="87" mass="9470">MNLLIYRTATGYLLLDDCMMAPQLLEPAELVLSVSTSRVPPAVTAMLGHALQENGPLELKESWADYFFGDCSGWQSHKQCLAGLLAG</sequence>
<keyword evidence="2" id="KW-1185">Reference proteome</keyword>
<evidence type="ECO:0000313" key="2">
    <source>
        <dbReference type="Proteomes" id="UP001321580"/>
    </source>
</evidence>
<proteinExistence type="predicted"/>
<comment type="caution">
    <text evidence="1">The sequence shown here is derived from an EMBL/GenBank/DDBJ whole genome shotgun (WGS) entry which is preliminary data.</text>
</comment>